<dbReference type="AlphaFoldDB" id="A0A9P5Q017"/>
<dbReference type="EMBL" id="JADNRY010000030">
    <property type="protein sequence ID" value="KAF9071622.1"/>
    <property type="molecule type" value="Genomic_DNA"/>
</dbReference>
<protein>
    <recommendedName>
        <fullName evidence="3">F-box domain-containing protein</fullName>
    </recommendedName>
</protein>
<evidence type="ECO:0000313" key="1">
    <source>
        <dbReference type="EMBL" id="KAF9071622.1"/>
    </source>
</evidence>
<name>A0A9P5Q017_9AGAR</name>
<evidence type="ECO:0000313" key="2">
    <source>
        <dbReference type="Proteomes" id="UP000772434"/>
    </source>
</evidence>
<comment type="caution">
    <text evidence="1">The sequence shown here is derived from an EMBL/GenBank/DDBJ whole genome shotgun (WGS) entry which is preliminary data.</text>
</comment>
<gene>
    <name evidence="1" type="ORF">BDP27DRAFT_1321623</name>
</gene>
<dbReference type="Proteomes" id="UP000772434">
    <property type="component" value="Unassembled WGS sequence"/>
</dbReference>
<keyword evidence="2" id="KW-1185">Reference proteome</keyword>
<dbReference type="OrthoDB" id="3270987at2759"/>
<organism evidence="1 2">
    <name type="scientific">Rhodocollybia butyracea</name>
    <dbReference type="NCBI Taxonomy" id="206335"/>
    <lineage>
        <taxon>Eukaryota</taxon>
        <taxon>Fungi</taxon>
        <taxon>Dikarya</taxon>
        <taxon>Basidiomycota</taxon>
        <taxon>Agaricomycotina</taxon>
        <taxon>Agaricomycetes</taxon>
        <taxon>Agaricomycetidae</taxon>
        <taxon>Agaricales</taxon>
        <taxon>Marasmiineae</taxon>
        <taxon>Omphalotaceae</taxon>
        <taxon>Rhodocollybia</taxon>
    </lineage>
</organism>
<sequence>MAYHTEPAVLKEVILWKKNTLQEVKNEIKDTSTKIALLQLQDQDVSESNTQLQPLEPQELEFRRLKTELDAALDRAVNLANSITWHTSMLSHIQILPAELLSYIFFLTLDHTSFPEWTPSSFPPLIYARVCSSWHATVLSTPLLWSSVSIFIMPGRNWSVPLSLELIWHPKVGDPRIHATLRDLVVSSSFRWKRLQLFVPDDTLEIILAQPLPALEYLGLGSETSEFTKPIAPLARSDFVPSLQTVSFLNVRSSALAWDMPWSQLTEINSKGLRCATEILWLLHRCSSLKRCCLRLSRHNHIIQFLNQRLWFWLTTGVVFFQSSTLRRLLSALVMFWCYEMELRDTVKCIPSLKEKDTVPQGLKDLLLGRSHEDLR</sequence>
<evidence type="ECO:0008006" key="3">
    <source>
        <dbReference type="Google" id="ProtNLM"/>
    </source>
</evidence>
<accession>A0A9P5Q017</accession>
<reference evidence="1" key="1">
    <citation type="submission" date="2020-11" db="EMBL/GenBank/DDBJ databases">
        <authorList>
            <consortium name="DOE Joint Genome Institute"/>
            <person name="Ahrendt S."/>
            <person name="Riley R."/>
            <person name="Andreopoulos W."/>
            <person name="Labutti K."/>
            <person name="Pangilinan J."/>
            <person name="Ruiz-Duenas F.J."/>
            <person name="Barrasa J.M."/>
            <person name="Sanchez-Garcia M."/>
            <person name="Camarero S."/>
            <person name="Miyauchi S."/>
            <person name="Serrano A."/>
            <person name="Linde D."/>
            <person name="Babiker R."/>
            <person name="Drula E."/>
            <person name="Ayuso-Fernandez I."/>
            <person name="Pacheco R."/>
            <person name="Padilla G."/>
            <person name="Ferreira P."/>
            <person name="Barriuso J."/>
            <person name="Kellner H."/>
            <person name="Castanera R."/>
            <person name="Alfaro M."/>
            <person name="Ramirez L."/>
            <person name="Pisabarro A.G."/>
            <person name="Kuo A."/>
            <person name="Tritt A."/>
            <person name="Lipzen A."/>
            <person name="He G."/>
            <person name="Yan M."/>
            <person name="Ng V."/>
            <person name="Cullen D."/>
            <person name="Martin F."/>
            <person name="Rosso M.-N."/>
            <person name="Henrissat B."/>
            <person name="Hibbett D."/>
            <person name="Martinez A.T."/>
            <person name="Grigoriev I.V."/>
        </authorList>
    </citation>
    <scope>NUCLEOTIDE SEQUENCE</scope>
    <source>
        <strain evidence="1">AH 40177</strain>
    </source>
</reference>
<proteinExistence type="predicted"/>